<feature type="domain" description="Tlde1" evidence="1">
    <location>
        <begin position="23"/>
        <end position="102"/>
    </location>
</feature>
<evidence type="ECO:0000259" key="1">
    <source>
        <dbReference type="Pfam" id="PF10908"/>
    </source>
</evidence>
<dbReference type="OrthoDB" id="7569468at2"/>
<protein>
    <recommendedName>
        <fullName evidence="1">Tlde1 domain-containing protein</fullName>
    </recommendedName>
</protein>
<gene>
    <name evidence="2" type="ORF">GTPT_3196</name>
</gene>
<reference evidence="2 3" key="1">
    <citation type="submission" date="2014-05" db="EMBL/GenBank/DDBJ databases">
        <title>ATOL: Assembling a taxonomically balanced genome-scale reconstruction of the evolutionary history of the Enterobacteriaceae.</title>
        <authorList>
            <person name="Plunkett G.III."/>
            <person name="Neeno-Eckwall E.C."/>
            <person name="Glasner J.D."/>
            <person name="Perna N.T."/>
        </authorList>
    </citation>
    <scope>NUCLEOTIDE SEQUENCE [LARGE SCALE GENOMIC DNA]</scope>
    <source>
        <strain evidence="2 3">ATCC 33301</strain>
    </source>
</reference>
<dbReference type="EMBL" id="JMPR01000048">
    <property type="protein sequence ID" value="KFD17359.1"/>
    <property type="molecule type" value="Genomic_DNA"/>
</dbReference>
<dbReference type="AlphaFoldDB" id="A0A085JA63"/>
<proteinExistence type="predicted"/>
<dbReference type="Pfam" id="PF10908">
    <property type="entry name" value="Tlde1_dom"/>
    <property type="match status" value="1"/>
</dbReference>
<keyword evidence="3" id="KW-1185">Reference proteome</keyword>
<dbReference type="InterPro" id="IPR021225">
    <property type="entry name" value="Tlde1_dom"/>
</dbReference>
<accession>A0A085JA63</accession>
<dbReference type="RefSeq" id="WP_029989829.1">
    <property type="nucleotide sequence ID" value="NZ_ATMJ01000013.1"/>
</dbReference>
<evidence type="ECO:0000313" key="2">
    <source>
        <dbReference type="EMBL" id="KFD17359.1"/>
    </source>
</evidence>
<comment type="caution">
    <text evidence="2">The sequence shown here is derived from an EMBL/GenBank/DDBJ whole genome shotgun (WGS) entry which is preliminary data.</text>
</comment>
<evidence type="ECO:0000313" key="3">
    <source>
        <dbReference type="Proteomes" id="UP000028602"/>
    </source>
</evidence>
<name>A0A085JA63_9GAMM</name>
<dbReference type="Proteomes" id="UP000028602">
    <property type="component" value="Unassembled WGS sequence"/>
</dbReference>
<dbReference type="eggNOG" id="COG1376">
    <property type="taxonomic scope" value="Bacteria"/>
</dbReference>
<sequence>MTWMYIVSERKFYLNDVYQFDAMYAGAPGFKNMPAFQCIKNKGPLPAGIYTINPPRYSPLTGPYSLPLTPHKDNAMCGRAGFVIHGDSQKFPGTASRGCIVADFGYRRTIWNSGDHRLVIK</sequence>
<organism evidence="2 3">
    <name type="scientific">Tatumella ptyseos ATCC 33301</name>
    <dbReference type="NCBI Taxonomy" id="1005995"/>
    <lineage>
        <taxon>Bacteria</taxon>
        <taxon>Pseudomonadati</taxon>
        <taxon>Pseudomonadota</taxon>
        <taxon>Gammaproteobacteria</taxon>
        <taxon>Enterobacterales</taxon>
        <taxon>Erwiniaceae</taxon>
        <taxon>Tatumella</taxon>
    </lineage>
</organism>